<proteinExistence type="inferred from homology"/>
<evidence type="ECO:0000256" key="6">
    <source>
        <dbReference type="ARBA" id="ARBA00022781"/>
    </source>
</evidence>
<gene>
    <name evidence="14" type="ORF">Scaly_2916400</name>
</gene>
<sequence length="813" mass="90244">MTIPFLEKVSLNCNTAPSENNTAITDSNQQSPSTPGSSHDIYIYEDHPGLNLDSERVVELQAEIGEKFREAVKSAGDERLFSKPEDYIAAIEQLHGESESIEFLQSLSDDLVKNGANGETYKEGIQMWIDLMMSSPLDQFSILPLIPMKIGDLYFSFTNPSLFMLLTLSLVLLFLYFVTKKGGGNSVPNAWQSLVELIYDFVPNLGMIPYSFTVTSHFLITLGDPGPLFIVLALTGLELGVAISQAHVSTISICIYLNDATNLHQSAYFFIIEEKRGTESLDYWLMIKFLLVLLVEFLPLALVPVLSRMPARLQPPAIPVRKARKVDPFGADSTSTAATSNSLRLNSRFNQCRYNILRGQSIPGKELALAKDCSLLGEISLLCRTDVPPGGRETHPAEEKKLCTGTSAGHKPTSTEMVAGKLNSGGGLSSISCLVSGTGFISFKRKHIIRPRWYGFNGSPLCLFFSPIWAIPEITSVQDLVTQRGCLFSLPFLRMVLLFFWGLFRELFPQLGKYLFSKFGVFGLVVLIEYRDHPVSAKPGVQQPTIAPQHLTKERDRDDIDEIKKTDARSLTRNGFRASALILMLVPYSRVASAPLKWKSDIEVIQDSFFSLYKVITLAKSVNDGLFSSIVEAHPKDVARSIREYAASLGVTFPPLLRRYVPDISSSPLHVGIVWEPTWKALPSHGAVKRWMKGRSSRKKPWKSASVLWSPEVFVPFSPDCDDKVMDQLKIGSTLSKNLLDLIMIMGPSTFSTILPKYYDDGRLGQVVEGGGLTTELLLGGLTLRLLEIALNTIWLSLKSETQSPHYLPVNQS</sequence>
<dbReference type="PANTHER" id="PTHR11410">
    <property type="entry name" value="ATP SYNTHASE SUBUNIT A"/>
    <property type="match status" value="1"/>
</dbReference>
<reference evidence="14" key="1">
    <citation type="submission" date="2020-06" db="EMBL/GenBank/DDBJ databases">
        <authorList>
            <person name="Li T."/>
            <person name="Hu X."/>
            <person name="Zhang T."/>
            <person name="Song X."/>
            <person name="Zhang H."/>
            <person name="Dai N."/>
            <person name="Sheng W."/>
            <person name="Hou X."/>
            <person name="Wei L."/>
        </authorList>
    </citation>
    <scope>NUCLEOTIDE SEQUENCE</scope>
    <source>
        <strain evidence="14">KEN8</strain>
        <tissue evidence="14">Leaf</tissue>
    </source>
</reference>
<evidence type="ECO:0000256" key="11">
    <source>
        <dbReference type="ARBA" id="ARBA00032954"/>
    </source>
</evidence>
<dbReference type="InterPro" id="IPR045083">
    <property type="entry name" value="ATP_synth_F0_asu_bact/mt"/>
</dbReference>
<name>A0AAW2L161_9LAMI</name>
<feature type="region of interest" description="Disordered" evidence="12">
    <location>
        <begin position="17"/>
        <end position="39"/>
    </location>
</feature>
<keyword evidence="10" id="KW-0066">ATP synthesis</keyword>
<dbReference type="AlphaFoldDB" id="A0AAW2L161"/>
<evidence type="ECO:0000256" key="10">
    <source>
        <dbReference type="ARBA" id="ARBA00023310"/>
    </source>
</evidence>
<evidence type="ECO:0000256" key="8">
    <source>
        <dbReference type="ARBA" id="ARBA00023065"/>
    </source>
</evidence>
<keyword evidence="8" id="KW-0406">Ion transport</keyword>
<evidence type="ECO:0000256" key="1">
    <source>
        <dbReference type="ARBA" id="ARBA00004141"/>
    </source>
</evidence>
<evidence type="ECO:0000256" key="9">
    <source>
        <dbReference type="ARBA" id="ARBA00023136"/>
    </source>
</evidence>
<comment type="similarity">
    <text evidence="2">Belongs to the ATPase A chain family.</text>
</comment>
<feature type="transmembrane region" description="Helical" evidence="13">
    <location>
        <begin position="153"/>
        <end position="177"/>
    </location>
</feature>
<organism evidence="14">
    <name type="scientific">Sesamum calycinum</name>
    <dbReference type="NCBI Taxonomy" id="2727403"/>
    <lineage>
        <taxon>Eukaryota</taxon>
        <taxon>Viridiplantae</taxon>
        <taxon>Streptophyta</taxon>
        <taxon>Embryophyta</taxon>
        <taxon>Tracheophyta</taxon>
        <taxon>Spermatophyta</taxon>
        <taxon>Magnoliopsida</taxon>
        <taxon>eudicotyledons</taxon>
        <taxon>Gunneridae</taxon>
        <taxon>Pentapetalae</taxon>
        <taxon>asterids</taxon>
        <taxon>lamiids</taxon>
        <taxon>Lamiales</taxon>
        <taxon>Pedaliaceae</taxon>
        <taxon>Sesamum</taxon>
    </lineage>
</organism>
<keyword evidence="5 13" id="KW-0812">Transmembrane</keyword>
<dbReference type="GO" id="GO:0045259">
    <property type="term" value="C:proton-transporting ATP synthase complex"/>
    <property type="evidence" value="ECO:0007669"/>
    <property type="project" value="UniProtKB-KW"/>
</dbReference>
<dbReference type="GO" id="GO:0046933">
    <property type="term" value="F:proton-transporting ATP synthase activity, rotational mechanism"/>
    <property type="evidence" value="ECO:0007669"/>
    <property type="project" value="TreeGrafter"/>
</dbReference>
<evidence type="ECO:0000256" key="4">
    <source>
        <dbReference type="ARBA" id="ARBA00022547"/>
    </source>
</evidence>
<evidence type="ECO:0000256" key="2">
    <source>
        <dbReference type="ARBA" id="ARBA00006810"/>
    </source>
</evidence>
<dbReference type="PANTHER" id="PTHR11410:SF0">
    <property type="entry name" value="ATP SYNTHASE SUBUNIT A"/>
    <property type="match status" value="1"/>
</dbReference>
<keyword evidence="9 13" id="KW-0472">Membrane</keyword>
<keyword evidence="4" id="KW-0138">CF(0)</keyword>
<comment type="subcellular location">
    <subcellularLocation>
        <location evidence="1">Membrane</location>
        <topology evidence="1">Multi-pass membrane protein</topology>
    </subcellularLocation>
</comment>
<evidence type="ECO:0000313" key="14">
    <source>
        <dbReference type="EMBL" id="KAL0311696.1"/>
    </source>
</evidence>
<feature type="compositionally biased region" description="Polar residues" evidence="12">
    <location>
        <begin position="17"/>
        <end position="37"/>
    </location>
</feature>
<keyword evidence="3" id="KW-0813">Transport</keyword>
<feature type="transmembrane region" description="Helical" evidence="13">
    <location>
        <begin position="283"/>
        <end position="306"/>
    </location>
</feature>
<reference evidence="14" key="2">
    <citation type="journal article" date="2024" name="Plant">
        <title>Genomic evolution and insights into agronomic trait innovations of Sesamum species.</title>
        <authorList>
            <person name="Miao H."/>
            <person name="Wang L."/>
            <person name="Qu L."/>
            <person name="Liu H."/>
            <person name="Sun Y."/>
            <person name="Le M."/>
            <person name="Wang Q."/>
            <person name="Wei S."/>
            <person name="Zheng Y."/>
            <person name="Lin W."/>
            <person name="Duan Y."/>
            <person name="Cao H."/>
            <person name="Xiong S."/>
            <person name="Wang X."/>
            <person name="Wei L."/>
            <person name="Li C."/>
            <person name="Ma Q."/>
            <person name="Ju M."/>
            <person name="Zhao R."/>
            <person name="Li G."/>
            <person name="Mu C."/>
            <person name="Tian Q."/>
            <person name="Mei H."/>
            <person name="Zhang T."/>
            <person name="Gao T."/>
            <person name="Zhang H."/>
        </authorList>
    </citation>
    <scope>NUCLEOTIDE SEQUENCE</scope>
    <source>
        <strain evidence="14">KEN8</strain>
    </source>
</reference>
<evidence type="ECO:0000256" key="5">
    <source>
        <dbReference type="ARBA" id="ARBA00022692"/>
    </source>
</evidence>
<evidence type="ECO:0000256" key="13">
    <source>
        <dbReference type="SAM" id="Phobius"/>
    </source>
</evidence>
<evidence type="ECO:0000256" key="12">
    <source>
        <dbReference type="SAM" id="MobiDB-lite"/>
    </source>
</evidence>
<accession>A0AAW2L161</accession>
<protein>
    <recommendedName>
        <fullName evidence="11">F-ATPase protein 6</fullName>
    </recommendedName>
</protein>
<evidence type="ECO:0000256" key="3">
    <source>
        <dbReference type="ARBA" id="ARBA00022448"/>
    </source>
</evidence>
<evidence type="ECO:0000256" key="7">
    <source>
        <dbReference type="ARBA" id="ARBA00022989"/>
    </source>
</evidence>
<dbReference type="EMBL" id="JACGWM010000152">
    <property type="protein sequence ID" value="KAL0311696.1"/>
    <property type="molecule type" value="Genomic_DNA"/>
</dbReference>
<keyword evidence="7 13" id="KW-1133">Transmembrane helix</keyword>
<keyword evidence="6" id="KW-0375">Hydrogen ion transport</keyword>
<comment type="caution">
    <text evidence="14">The sequence shown here is derived from an EMBL/GenBank/DDBJ whole genome shotgun (WGS) entry which is preliminary data.</text>
</comment>